<dbReference type="AlphaFoldDB" id="A0A5B8V0N7"/>
<evidence type="ECO:0000256" key="1">
    <source>
        <dbReference type="SAM" id="SignalP"/>
    </source>
</evidence>
<dbReference type="InterPro" id="IPR024623">
    <property type="entry name" value="YtxH"/>
</dbReference>
<dbReference type="EMBL" id="CP042436">
    <property type="protein sequence ID" value="QEC64605.1"/>
    <property type="molecule type" value="Genomic_DNA"/>
</dbReference>
<feature type="chain" id="PRO_5022942221" description="YtxH domain-containing protein" evidence="1">
    <location>
        <begin position="23"/>
        <end position="128"/>
    </location>
</feature>
<protein>
    <recommendedName>
        <fullName evidence="4">YtxH domain-containing protein</fullName>
    </recommendedName>
</protein>
<organism evidence="2 3">
    <name type="scientific">Mucilaginibacter ginsenosidivorans</name>
    <dbReference type="NCBI Taxonomy" id="398053"/>
    <lineage>
        <taxon>Bacteria</taxon>
        <taxon>Pseudomonadati</taxon>
        <taxon>Bacteroidota</taxon>
        <taxon>Sphingobacteriia</taxon>
        <taxon>Sphingobacteriales</taxon>
        <taxon>Sphingobacteriaceae</taxon>
        <taxon>Mucilaginibacter</taxon>
    </lineage>
</organism>
<dbReference type="Gene3D" id="1.20.120.20">
    <property type="entry name" value="Apolipoprotein"/>
    <property type="match status" value="1"/>
</dbReference>
<keyword evidence="1" id="KW-0732">Signal</keyword>
<dbReference type="PANTHER" id="PTHR35792:SF2">
    <property type="entry name" value="GENERAL STRESS PROTEIN"/>
    <property type="match status" value="1"/>
</dbReference>
<proteinExistence type="predicted"/>
<gene>
    <name evidence="2" type="ORF">FRZ54_19200</name>
</gene>
<feature type="signal peptide" evidence="1">
    <location>
        <begin position="1"/>
        <end position="22"/>
    </location>
</feature>
<evidence type="ECO:0008006" key="4">
    <source>
        <dbReference type="Google" id="ProtNLM"/>
    </source>
</evidence>
<dbReference type="InterPro" id="IPR052928">
    <property type="entry name" value="Desiccation-related_membrane"/>
</dbReference>
<name>A0A5B8V0N7_9SPHI</name>
<dbReference type="Pfam" id="PF12732">
    <property type="entry name" value="YtxH"/>
    <property type="match status" value="1"/>
</dbReference>
<accession>A0A5B8V0N7</accession>
<sequence>MKDSAKIIVALLAGAAAGAAVALLLAPSSGSELRDDIADYVNDITGSIRNKAESAANNLREYGNSTLERSKSKFRSTVNDLANMKEDVADKVRSRSNNVVEAGKEAIGRAKSGVKGAADDLNDSIQGA</sequence>
<reference evidence="2 3" key="1">
    <citation type="journal article" date="2017" name="Curr. Microbiol.">
        <title>Mucilaginibacter ginsenosidivorans sp. nov., Isolated from Soil of Ginseng Field.</title>
        <authorList>
            <person name="Kim M.M."/>
            <person name="Siddiqi M.Z."/>
            <person name="Im W.T."/>
        </authorList>
    </citation>
    <scope>NUCLEOTIDE SEQUENCE [LARGE SCALE GENOMIC DNA]</scope>
    <source>
        <strain evidence="2 3">Gsoil 3017</strain>
    </source>
</reference>
<dbReference type="PANTHER" id="PTHR35792">
    <property type="entry name" value="GENERAL STRESS PROTEIN"/>
    <property type="match status" value="1"/>
</dbReference>
<dbReference type="OrthoDB" id="798834at2"/>
<evidence type="ECO:0000313" key="2">
    <source>
        <dbReference type="EMBL" id="QEC64605.1"/>
    </source>
</evidence>
<keyword evidence="3" id="KW-1185">Reference proteome</keyword>
<dbReference type="KEGG" id="mgin:FRZ54_19200"/>
<evidence type="ECO:0000313" key="3">
    <source>
        <dbReference type="Proteomes" id="UP000321479"/>
    </source>
</evidence>
<dbReference type="Proteomes" id="UP000321479">
    <property type="component" value="Chromosome"/>
</dbReference>
<dbReference type="RefSeq" id="WP_147033439.1">
    <property type="nucleotide sequence ID" value="NZ_CP042436.1"/>
</dbReference>